<proteinExistence type="predicted"/>
<reference evidence="1 2" key="1">
    <citation type="submission" date="2017-07" db="EMBL/GenBank/DDBJ databases">
        <authorList>
            <person name="Talla V."/>
            <person name="Backstrom N."/>
        </authorList>
    </citation>
    <scope>NUCLEOTIDE SEQUENCE [LARGE SCALE GENOMIC DNA]</scope>
</reference>
<evidence type="ECO:0000313" key="2">
    <source>
        <dbReference type="Proteomes" id="UP000324832"/>
    </source>
</evidence>
<evidence type="ECO:0000313" key="1">
    <source>
        <dbReference type="EMBL" id="VVC93151.1"/>
    </source>
</evidence>
<protein>
    <submittedName>
        <fullName evidence="1">Uncharacterized protein</fullName>
    </submittedName>
</protein>
<organism evidence="1 2">
    <name type="scientific">Leptidea sinapis</name>
    <dbReference type="NCBI Taxonomy" id="189913"/>
    <lineage>
        <taxon>Eukaryota</taxon>
        <taxon>Metazoa</taxon>
        <taxon>Ecdysozoa</taxon>
        <taxon>Arthropoda</taxon>
        <taxon>Hexapoda</taxon>
        <taxon>Insecta</taxon>
        <taxon>Pterygota</taxon>
        <taxon>Neoptera</taxon>
        <taxon>Endopterygota</taxon>
        <taxon>Lepidoptera</taxon>
        <taxon>Glossata</taxon>
        <taxon>Ditrysia</taxon>
        <taxon>Papilionoidea</taxon>
        <taxon>Pieridae</taxon>
        <taxon>Dismorphiinae</taxon>
        <taxon>Leptidea</taxon>
    </lineage>
</organism>
<accession>A0A5E4Q766</accession>
<keyword evidence="2" id="KW-1185">Reference proteome</keyword>
<dbReference type="AlphaFoldDB" id="A0A5E4Q766"/>
<feature type="non-terminal residue" evidence="1">
    <location>
        <position position="1"/>
    </location>
</feature>
<name>A0A5E4Q766_9NEOP</name>
<gene>
    <name evidence="1" type="ORF">LSINAPIS_LOCUS5401</name>
</gene>
<sequence>FHENRSSRFGGCQSLTP</sequence>
<dbReference type="Proteomes" id="UP000324832">
    <property type="component" value="Unassembled WGS sequence"/>
</dbReference>
<dbReference type="EMBL" id="FZQP02001548">
    <property type="protein sequence ID" value="VVC93151.1"/>
    <property type="molecule type" value="Genomic_DNA"/>
</dbReference>